<feature type="domain" description="EAL" evidence="4">
    <location>
        <begin position="1004"/>
        <end position="1266"/>
    </location>
</feature>
<evidence type="ECO:0000259" key="1">
    <source>
        <dbReference type="PROSITE" id="PS50046"/>
    </source>
</evidence>
<dbReference type="InterPro" id="IPR000160">
    <property type="entry name" value="GGDEF_dom"/>
</dbReference>
<dbReference type="SMART" id="SM00267">
    <property type="entry name" value="GGDEF"/>
    <property type="match status" value="1"/>
</dbReference>
<dbReference type="Pfam" id="PF00990">
    <property type="entry name" value="GGDEF"/>
    <property type="match status" value="1"/>
</dbReference>
<dbReference type="Pfam" id="PF08447">
    <property type="entry name" value="PAS_3"/>
    <property type="match status" value="2"/>
</dbReference>
<accession>A0ABT6EWV3</accession>
<dbReference type="InterPro" id="IPR000700">
    <property type="entry name" value="PAS-assoc_C"/>
</dbReference>
<dbReference type="RefSeq" id="WP_277866164.1">
    <property type="nucleotide sequence ID" value="NZ_JAKKUT010000002.1"/>
</dbReference>
<name>A0ABT6EWV3_9SYNE</name>
<dbReference type="CDD" id="cd01949">
    <property type="entry name" value="GGDEF"/>
    <property type="match status" value="1"/>
</dbReference>
<reference evidence="6" key="1">
    <citation type="journal article" date="2022" name="Genome Biol. Evol.">
        <title>A New Gene Family Diagnostic for Intracellular Biomineralization of Amorphous Ca Carbonates by Cyanobacteria.</title>
        <authorList>
            <person name="Benzerara K."/>
            <person name="Duprat E."/>
            <person name="Bitard-Feildel T."/>
            <person name="Caumes G."/>
            <person name="Cassier-Chauvat C."/>
            <person name="Chauvat F."/>
            <person name="Dezi M."/>
            <person name="Diop S.I."/>
            <person name="Gaschignard G."/>
            <person name="Gorgen S."/>
            <person name="Gugger M."/>
            <person name="Lopez-Garcia P."/>
            <person name="Millet M."/>
            <person name="Skouri-Panet F."/>
            <person name="Moreira D."/>
            <person name="Callebaut I."/>
        </authorList>
    </citation>
    <scope>NUCLEOTIDE SEQUENCE</scope>
    <source>
        <strain evidence="6">G9</strain>
    </source>
</reference>
<dbReference type="PANTHER" id="PTHR44757">
    <property type="entry name" value="DIGUANYLATE CYCLASE DGCP"/>
    <property type="match status" value="1"/>
</dbReference>
<dbReference type="PROSITE" id="PS50883">
    <property type="entry name" value="EAL"/>
    <property type="match status" value="1"/>
</dbReference>
<dbReference type="SMART" id="SM00065">
    <property type="entry name" value="GAF"/>
    <property type="match status" value="1"/>
</dbReference>
<dbReference type="Pfam" id="PF01590">
    <property type="entry name" value="GAF"/>
    <property type="match status" value="1"/>
</dbReference>
<evidence type="ECO:0000313" key="6">
    <source>
        <dbReference type="EMBL" id="MDG2990251.1"/>
    </source>
</evidence>
<dbReference type="Gene3D" id="3.20.20.450">
    <property type="entry name" value="EAL domain"/>
    <property type="match status" value="1"/>
</dbReference>
<feature type="domain" description="PAC" evidence="3">
    <location>
        <begin position="761"/>
        <end position="813"/>
    </location>
</feature>
<feature type="domain" description="PAC" evidence="3">
    <location>
        <begin position="225"/>
        <end position="277"/>
    </location>
</feature>
<feature type="domain" description="Phytochrome chromophore attachment site" evidence="1">
    <location>
        <begin position="534"/>
        <end position="670"/>
    </location>
</feature>
<evidence type="ECO:0000259" key="5">
    <source>
        <dbReference type="PROSITE" id="PS50887"/>
    </source>
</evidence>
<evidence type="ECO:0000259" key="3">
    <source>
        <dbReference type="PROSITE" id="PS50113"/>
    </source>
</evidence>
<dbReference type="InterPro" id="IPR001610">
    <property type="entry name" value="PAC"/>
</dbReference>
<evidence type="ECO:0000259" key="2">
    <source>
        <dbReference type="PROSITE" id="PS50112"/>
    </source>
</evidence>
<dbReference type="SUPFAM" id="SSF55073">
    <property type="entry name" value="Nucleotide cyclase"/>
    <property type="match status" value="1"/>
</dbReference>
<dbReference type="Pfam" id="PF00563">
    <property type="entry name" value="EAL"/>
    <property type="match status" value="1"/>
</dbReference>
<proteinExistence type="predicted"/>
<dbReference type="InterPro" id="IPR013656">
    <property type="entry name" value="PAS_4"/>
</dbReference>
<reference evidence="6" key="2">
    <citation type="submission" date="2022-01" db="EMBL/GenBank/DDBJ databases">
        <authorList>
            <person name="Zivanovic Y."/>
            <person name="Moreira D."/>
            <person name="Lopez-Garcia P."/>
        </authorList>
    </citation>
    <scope>NUCLEOTIDE SEQUENCE</scope>
    <source>
        <strain evidence="6">G9</strain>
    </source>
</reference>
<evidence type="ECO:0000313" key="7">
    <source>
        <dbReference type="Proteomes" id="UP001154265"/>
    </source>
</evidence>
<dbReference type="InterPro" id="IPR052155">
    <property type="entry name" value="Biofilm_reg_signaling"/>
</dbReference>
<dbReference type="PROSITE" id="PS50887">
    <property type="entry name" value="GGDEF"/>
    <property type="match status" value="1"/>
</dbReference>
<dbReference type="SMART" id="SM00091">
    <property type="entry name" value="PAS"/>
    <property type="match status" value="4"/>
</dbReference>
<evidence type="ECO:0000259" key="4">
    <source>
        <dbReference type="PROSITE" id="PS50883"/>
    </source>
</evidence>
<dbReference type="CDD" id="cd01948">
    <property type="entry name" value="EAL"/>
    <property type="match status" value="1"/>
</dbReference>
<dbReference type="Pfam" id="PF08448">
    <property type="entry name" value="PAS_4"/>
    <property type="match status" value="3"/>
</dbReference>
<dbReference type="InterPro" id="IPR029787">
    <property type="entry name" value="Nucleotide_cyclase"/>
</dbReference>
<dbReference type="InterPro" id="IPR000014">
    <property type="entry name" value="PAS"/>
</dbReference>
<dbReference type="InterPro" id="IPR003018">
    <property type="entry name" value="GAF"/>
</dbReference>
<dbReference type="PROSITE" id="PS50113">
    <property type="entry name" value="PAC"/>
    <property type="match status" value="3"/>
</dbReference>
<dbReference type="InterPro" id="IPR029016">
    <property type="entry name" value="GAF-like_dom_sf"/>
</dbReference>
<feature type="domain" description="PAS" evidence="2">
    <location>
        <begin position="5"/>
        <end position="77"/>
    </location>
</feature>
<dbReference type="InterPro" id="IPR001633">
    <property type="entry name" value="EAL_dom"/>
</dbReference>
<dbReference type="InterPro" id="IPR043128">
    <property type="entry name" value="Rev_trsase/Diguanyl_cyclase"/>
</dbReference>
<dbReference type="SMART" id="SM00052">
    <property type="entry name" value="EAL"/>
    <property type="match status" value="1"/>
</dbReference>
<dbReference type="SUPFAM" id="SSF55785">
    <property type="entry name" value="PYP-like sensor domain (PAS domain)"/>
    <property type="match status" value="5"/>
</dbReference>
<feature type="domain" description="PAS" evidence="2">
    <location>
        <begin position="278"/>
        <end position="348"/>
    </location>
</feature>
<feature type="domain" description="PAC" evidence="3">
    <location>
        <begin position="80"/>
        <end position="132"/>
    </location>
</feature>
<dbReference type="SUPFAM" id="SSF141868">
    <property type="entry name" value="EAL domain-like"/>
    <property type="match status" value="1"/>
</dbReference>
<dbReference type="NCBIfam" id="TIGR00229">
    <property type="entry name" value="sensory_box"/>
    <property type="match status" value="5"/>
</dbReference>
<dbReference type="InterPro" id="IPR013655">
    <property type="entry name" value="PAS_fold_3"/>
</dbReference>
<dbReference type="NCBIfam" id="TIGR00254">
    <property type="entry name" value="GGDEF"/>
    <property type="match status" value="1"/>
</dbReference>
<feature type="domain" description="GGDEF" evidence="5">
    <location>
        <begin position="862"/>
        <end position="995"/>
    </location>
</feature>
<dbReference type="Gene3D" id="3.30.70.270">
    <property type="match status" value="1"/>
</dbReference>
<dbReference type="CDD" id="cd00130">
    <property type="entry name" value="PAS"/>
    <property type="match status" value="5"/>
</dbReference>
<dbReference type="PROSITE" id="PS50112">
    <property type="entry name" value="PAS"/>
    <property type="match status" value="3"/>
</dbReference>
<dbReference type="SUPFAM" id="SSF55781">
    <property type="entry name" value="GAF domain-like"/>
    <property type="match status" value="1"/>
</dbReference>
<protein>
    <submittedName>
        <fullName evidence="6">PAS domain S-box protein</fullName>
    </submittedName>
</protein>
<sequence length="1266" mass="145068">MIPGQFEHYTELLANYTDDLICIHEADGTYLYLTPSSESLLGYRPEELVGKSPYALFHPDDSEKVRTGAHQLSLQGVTDLTITYRIRKKNGSYIWFETLTHPIADERHEVMFLITTSRDITQRKQVEGQLQASQELLEAFFSQSLDGCFFMMLDRPINWDNHIDKDAILNYVFEHQRITRVNQALAKQHRLPREELLGLTPLDCFADDLGKARQFWRALFDLGTLYTELELKRRDGSSFWIEGNYVCLYDDQGCIRGHFAVQRDITDRRRMQGQLEQKNQELELFFNSSLDLFTIADTEGYFHRLNQEWENVLGYGLAELTGVRFLDFVHPEDIDQTEAAIATLKENSPILNFSNRYRCKDGSYRWLEWRSFPFQGLIYASARDITDQRNFALRLETAYRQTSEILESMSDSFFAVDADFHITYANQHFCDTFALEKTDVLDQNLWDIFPGAVGTIFEEQIQRALREQTSVKFEALYSPLERWFSVQIYTTPTGLAIFFQDVSDRINANLALERRNQQAELLLNLTLAIRQSLDLDEVLQTTLDEIRHLLGIDRTIIYKFNPDWSGIIAKESVSQHKFLLLGQVFNDPCFGANYIEPYCQGWVVAIDDIYTAEMTACYREFLESIQVRANLVVPVIQGDRLWGLLLCQHCTGPRPWSQDEIELLRQLGEQLGIAIQRAELVTALNQEKERYRRVLEAQTELLYRCRPDGVLTFANPAFFRYVGCQNDTCEIGHAFEHPFDQVDRDRFAHHLQALTIEHPIRTIECSVTLANGSHQWYEWTNRAIFDPQGNCVEYQCLGRDITKQKIIEERLIHDALHDGLTGLPNRVLLTDRLIQCWQRYQRHQRQEFQPSSNKIDLPPYGDRFAIIFIDIDRFKRVNDSLGHQAGDQVLATLAQRMETALRAGDTLAHLSGDEFVMLCEEINDPQEIDRLVENLEQAIRQPIHINSHTLTLSASLGVAFSGKQYTQAEHLLRDADIAMYQAKKNGRGKAIVFTPDMHHYAQAVLSLESDLQRAIAQTTDLVTPADELQIYFQPIVRLATGRIQGFEALSRWFHPEQGEISPGDFIELAEQTGLIIPLGKAILRRALHLFAQWSKSQANGQTYSISINISPQQLTEPSFVNEVAAALSDTDMPSSCLHLEITETTMIHNLDVTLRVAQQLQNLGVGLNIDDFGIGYSSLSRIHSLPINALKIDRSFVLGLGEHQPSADIVAAIIALGHSLKLEIIAEGVETLGQCQHLQELGCTYGQGYFFYRPVPLEQIHTQERV</sequence>
<dbReference type="Gene3D" id="3.30.450.40">
    <property type="match status" value="1"/>
</dbReference>
<comment type="caution">
    <text evidence="6">The sequence shown here is derived from an EMBL/GenBank/DDBJ whole genome shotgun (WGS) entry which is preliminary data.</text>
</comment>
<organism evidence="6 7">
    <name type="scientific">Candidatus Synechococcus calcipolaris G9</name>
    <dbReference type="NCBI Taxonomy" id="1497997"/>
    <lineage>
        <taxon>Bacteria</taxon>
        <taxon>Bacillati</taxon>
        <taxon>Cyanobacteriota</taxon>
        <taxon>Cyanophyceae</taxon>
        <taxon>Synechococcales</taxon>
        <taxon>Synechococcaceae</taxon>
        <taxon>Synechococcus</taxon>
    </lineage>
</organism>
<dbReference type="InterPro" id="IPR035965">
    <property type="entry name" value="PAS-like_dom_sf"/>
</dbReference>
<dbReference type="Proteomes" id="UP001154265">
    <property type="component" value="Unassembled WGS sequence"/>
</dbReference>
<dbReference type="Gene3D" id="3.30.450.20">
    <property type="entry name" value="PAS domain"/>
    <property type="match status" value="5"/>
</dbReference>
<dbReference type="PROSITE" id="PS50046">
    <property type="entry name" value="PHYTOCHROME_2"/>
    <property type="match status" value="1"/>
</dbReference>
<keyword evidence="7" id="KW-1185">Reference proteome</keyword>
<dbReference type="EMBL" id="JAKKUT010000002">
    <property type="protein sequence ID" value="MDG2990251.1"/>
    <property type="molecule type" value="Genomic_DNA"/>
</dbReference>
<feature type="domain" description="PAS" evidence="2">
    <location>
        <begin position="398"/>
        <end position="468"/>
    </location>
</feature>
<gene>
    <name evidence="6" type="ORF">L3556_04775</name>
</gene>
<dbReference type="InterPro" id="IPR035919">
    <property type="entry name" value="EAL_sf"/>
</dbReference>
<dbReference type="InterPro" id="IPR016132">
    <property type="entry name" value="Phyto_chromo_attachment"/>
</dbReference>
<dbReference type="PANTHER" id="PTHR44757:SF2">
    <property type="entry name" value="BIOFILM ARCHITECTURE MAINTENANCE PROTEIN MBAA"/>
    <property type="match status" value="1"/>
</dbReference>
<dbReference type="SMART" id="SM00086">
    <property type="entry name" value="PAC"/>
    <property type="match status" value="4"/>
</dbReference>